<evidence type="ECO:0000256" key="2">
    <source>
        <dbReference type="ARBA" id="ARBA00010617"/>
    </source>
</evidence>
<evidence type="ECO:0000313" key="7">
    <source>
        <dbReference type="Proteomes" id="UP001610432"/>
    </source>
</evidence>
<keyword evidence="7" id="KW-1185">Reference proteome</keyword>
<dbReference type="EMBL" id="JBFXLQ010000044">
    <property type="protein sequence ID" value="KAL2864096.1"/>
    <property type="molecule type" value="Genomic_DNA"/>
</dbReference>
<evidence type="ECO:0000256" key="4">
    <source>
        <dbReference type="ARBA" id="ARBA00023002"/>
    </source>
</evidence>
<sequence>MLDSFFKAISPGGYVSILLMLVATRLAWKVVYAFCFSPLRNIPAPFWSRLSSKRGVWHLLTGQGEAMARKDYETYGDVYLCKPNTVYVCDPADAIAVLGSQDFRKTDMYRVFEYDGVPNVSTFTDPVQAHHRRRLLHPFFNNAYLTRMQPLMMQHGVEPLKAHWKRQLADRDHVTVNYRYDTQLAMFDITGALVFGREFRALATNNFLYAKWVGNTLTYMLTTHYFPSLKRFPGSWLLRNLKQSYDDLLQFSRESIAIRKSHLEEGGTKRADLLQAMLDAEDPDSRVRMTSEEVQTESIAMMVGGSESTSSVMSWVIHFLLLHPEHYRRVVDEVRKEFPRDHLITYSESKAKLPYLEACIYETLRCIPTASTSFPRVCDTRGITIKGYYIPPGTEIATNRCAAHIHKESWTDPRRFHPPRFLNGGHEERRNMLSFAYGPRFCIGRNLAWAVMTVTLANLFNDFNVSLPPNSLFGPHNVDDEGRPRIMPTKLGVATIPANPERDCQIVLSLRGE</sequence>
<keyword evidence="4" id="KW-0560">Oxidoreductase</keyword>
<dbReference type="RefSeq" id="XP_070883075.1">
    <property type="nucleotide sequence ID" value="XM_071029953.1"/>
</dbReference>
<dbReference type="InterPro" id="IPR050121">
    <property type="entry name" value="Cytochrome_P450_monoxygenase"/>
</dbReference>
<evidence type="ECO:0000256" key="1">
    <source>
        <dbReference type="ARBA" id="ARBA00001971"/>
    </source>
</evidence>
<comment type="similarity">
    <text evidence="2">Belongs to the cytochrome P450 family.</text>
</comment>
<name>A0ABR4LHS7_9EURO</name>
<dbReference type="InterPro" id="IPR036396">
    <property type="entry name" value="Cyt_P450_sf"/>
</dbReference>
<reference evidence="6 7" key="1">
    <citation type="submission" date="2024-07" db="EMBL/GenBank/DDBJ databases">
        <title>Section-level genome sequencing and comparative genomics of Aspergillus sections Usti and Cavernicolus.</title>
        <authorList>
            <consortium name="Lawrence Berkeley National Laboratory"/>
            <person name="Nybo J.L."/>
            <person name="Vesth T.C."/>
            <person name="Theobald S."/>
            <person name="Frisvad J.C."/>
            <person name="Larsen T.O."/>
            <person name="Kjaerboelling I."/>
            <person name="Rothschild-Mancinelli K."/>
            <person name="Lyhne E.K."/>
            <person name="Kogle M.E."/>
            <person name="Barry K."/>
            <person name="Clum A."/>
            <person name="Na H."/>
            <person name="Ledsgaard L."/>
            <person name="Lin J."/>
            <person name="Lipzen A."/>
            <person name="Kuo A."/>
            <person name="Riley R."/>
            <person name="Mondo S."/>
            <person name="Labutti K."/>
            <person name="Haridas S."/>
            <person name="Pangalinan J."/>
            <person name="Salamov A.A."/>
            <person name="Simmons B.A."/>
            <person name="Magnuson J.K."/>
            <person name="Chen J."/>
            <person name="Drula E."/>
            <person name="Henrissat B."/>
            <person name="Wiebenga A."/>
            <person name="Lubbers R.J."/>
            <person name="Gomes A.C."/>
            <person name="Macurrencykelacurrency M.R."/>
            <person name="Stajich J."/>
            <person name="Grigoriev I.V."/>
            <person name="Mortensen U.H."/>
            <person name="De Vries R.P."/>
            <person name="Baker S.E."/>
            <person name="Andersen M.R."/>
        </authorList>
    </citation>
    <scope>NUCLEOTIDE SEQUENCE [LARGE SCALE GENOMIC DNA]</scope>
    <source>
        <strain evidence="6 7">CBS 449.75</strain>
    </source>
</reference>
<dbReference type="Proteomes" id="UP001610432">
    <property type="component" value="Unassembled WGS sequence"/>
</dbReference>
<dbReference type="SUPFAM" id="SSF48264">
    <property type="entry name" value="Cytochrome P450"/>
    <property type="match status" value="1"/>
</dbReference>
<evidence type="ECO:0000256" key="5">
    <source>
        <dbReference type="ARBA" id="ARBA00023004"/>
    </source>
</evidence>
<dbReference type="PRINTS" id="PR00463">
    <property type="entry name" value="EP450I"/>
</dbReference>
<comment type="caution">
    <text evidence="6">The sequence shown here is derived from an EMBL/GenBank/DDBJ whole genome shotgun (WGS) entry which is preliminary data.</text>
</comment>
<organism evidence="6 7">
    <name type="scientific">Aspergillus lucknowensis</name>
    <dbReference type="NCBI Taxonomy" id="176173"/>
    <lineage>
        <taxon>Eukaryota</taxon>
        <taxon>Fungi</taxon>
        <taxon>Dikarya</taxon>
        <taxon>Ascomycota</taxon>
        <taxon>Pezizomycotina</taxon>
        <taxon>Eurotiomycetes</taxon>
        <taxon>Eurotiomycetidae</taxon>
        <taxon>Eurotiales</taxon>
        <taxon>Aspergillaceae</taxon>
        <taxon>Aspergillus</taxon>
        <taxon>Aspergillus subgen. Nidulantes</taxon>
    </lineage>
</organism>
<dbReference type="Gene3D" id="1.10.630.10">
    <property type="entry name" value="Cytochrome P450"/>
    <property type="match status" value="1"/>
</dbReference>
<evidence type="ECO:0000313" key="6">
    <source>
        <dbReference type="EMBL" id="KAL2864096.1"/>
    </source>
</evidence>
<dbReference type="GeneID" id="98145025"/>
<dbReference type="PANTHER" id="PTHR24305">
    <property type="entry name" value="CYTOCHROME P450"/>
    <property type="match status" value="1"/>
</dbReference>
<accession>A0ABR4LHS7</accession>
<dbReference type="Pfam" id="PF00067">
    <property type="entry name" value="p450"/>
    <property type="match status" value="1"/>
</dbReference>
<keyword evidence="5" id="KW-0408">Iron</keyword>
<proteinExistence type="inferred from homology"/>
<comment type="cofactor">
    <cofactor evidence="1">
        <name>heme</name>
        <dbReference type="ChEBI" id="CHEBI:30413"/>
    </cofactor>
</comment>
<dbReference type="PANTHER" id="PTHR24305:SF235">
    <property type="entry name" value="CYTOCHROME P450 MONOOXYGENASE APDB-RELATED"/>
    <property type="match status" value="1"/>
</dbReference>
<dbReference type="InterPro" id="IPR001128">
    <property type="entry name" value="Cyt_P450"/>
</dbReference>
<dbReference type="InterPro" id="IPR002401">
    <property type="entry name" value="Cyt_P450_E_grp-I"/>
</dbReference>
<protein>
    <submittedName>
        <fullName evidence="6">Cytochrome P450</fullName>
    </submittedName>
</protein>
<keyword evidence="3" id="KW-0479">Metal-binding</keyword>
<evidence type="ECO:0000256" key="3">
    <source>
        <dbReference type="ARBA" id="ARBA00022723"/>
    </source>
</evidence>
<dbReference type="PRINTS" id="PR00385">
    <property type="entry name" value="P450"/>
</dbReference>
<gene>
    <name evidence="6" type="ORF">BJX67DRAFT_362066</name>
</gene>